<dbReference type="AlphaFoldDB" id="A0A1M7HUB3"/>
<reference evidence="4" key="1">
    <citation type="submission" date="2016-11" db="EMBL/GenBank/DDBJ databases">
        <authorList>
            <person name="Varghese N."/>
            <person name="Submissions S."/>
        </authorList>
    </citation>
    <scope>NUCLEOTIDE SEQUENCE [LARGE SCALE GENOMIC DNA]</scope>
    <source>
        <strain evidence="4">DSM 26899</strain>
    </source>
</reference>
<dbReference type="InterPro" id="IPR003675">
    <property type="entry name" value="Rce1/LyrA-like_dom"/>
</dbReference>
<keyword evidence="1" id="KW-0472">Membrane</keyword>
<feature type="transmembrane region" description="Helical" evidence="1">
    <location>
        <begin position="70"/>
        <end position="91"/>
    </location>
</feature>
<dbReference type="STRING" id="1302687.SAMN05444267_104224"/>
<organism evidence="3 4">
    <name type="scientific">Chryseobacterium polytrichastri</name>
    <dbReference type="NCBI Taxonomy" id="1302687"/>
    <lineage>
        <taxon>Bacteria</taxon>
        <taxon>Pseudomonadati</taxon>
        <taxon>Bacteroidota</taxon>
        <taxon>Flavobacteriia</taxon>
        <taxon>Flavobacteriales</taxon>
        <taxon>Weeksellaceae</taxon>
        <taxon>Chryseobacterium group</taxon>
        <taxon>Chryseobacterium</taxon>
    </lineage>
</organism>
<dbReference type="Pfam" id="PF02517">
    <property type="entry name" value="Rce1-like"/>
    <property type="match status" value="1"/>
</dbReference>
<dbReference type="PANTHER" id="PTHR36435:SF1">
    <property type="entry name" value="CAAX AMINO TERMINAL PROTEASE FAMILY PROTEIN"/>
    <property type="match status" value="1"/>
</dbReference>
<keyword evidence="1" id="KW-1133">Transmembrane helix</keyword>
<feature type="transmembrane region" description="Helical" evidence="1">
    <location>
        <begin position="211"/>
        <end position="228"/>
    </location>
</feature>
<evidence type="ECO:0000259" key="2">
    <source>
        <dbReference type="Pfam" id="PF02517"/>
    </source>
</evidence>
<keyword evidence="1" id="KW-0812">Transmembrane</keyword>
<dbReference type="Proteomes" id="UP000184364">
    <property type="component" value="Unassembled WGS sequence"/>
</dbReference>
<feature type="domain" description="CAAX prenyl protease 2/Lysostaphin resistance protein A-like" evidence="2">
    <location>
        <begin position="157"/>
        <end position="245"/>
    </location>
</feature>
<feature type="transmembrane region" description="Helical" evidence="1">
    <location>
        <begin position="29"/>
        <end position="50"/>
    </location>
</feature>
<feature type="transmembrane region" description="Helical" evidence="1">
    <location>
        <begin position="159"/>
        <end position="177"/>
    </location>
</feature>
<feature type="transmembrane region" description="Helical" evidence="1">
    <location>
        <begin position="112"/>
        <end position="133"/>
    </location>
</feature>
<accession>A0A1M7HUB3</accession>
<proteinExistence type="predicted"/>
<gene>
    <name evidence="3" type="ORF">SAMN05444267_104224</name>
</gene>
<dbReference type="GO" id="GO:0004175">
    <property type="term" value="F:endopeptidase activity"/>
    <property type="evidence" value="ECO:0007669"/>
    <property type="project" value="UniProtKB-ARBA"/>
</dbReference>
<evidence type="ECO:0000313" key="4">
    <source>
        <dbReference type="Proteomes" id="UP000184364"/>
    </source>
</evidence>
<sequence length="296" mass="33875">MIYNSIKSITFVSINYYNKNMENSKYPKFTFTWIGGVVLLGGLMAGTMFISLFSTFCKIVFGQNIQLKDWFLMLSNAAGFLTAIAFFDFFVVRPTTKKKLNFNFSPTNFYTYVLIFPLMIGMMFIAEFIAAQIPTTGPFFGKYYDFFTDLMNQLTSEPITMIITAVIMAPIFEEIIFRGIIQKGLMNKGVKPWKAILFSSIIFGLVHANPWQFVGAVLLGCVLGLVYYKTKSLLLPMLLHGFNNLCSSLLITYTKNESFAEAFKVSEWVILGIGIVLFSLFYYLFMKKYKVHYSEM</sequence>
<keyword evidence="4" id="KW-1185">Reference proteome</keyword>
<name>A0A1M7HUB3_9FLAO</name>
<evidence type="ECO:0000256" key="1">
    <source>
        <dbReference type="SAM" id="Phobius"/>
    </source>
</evidence>
<protein>
    <recommendedName>
        <fullName evidence="2">CAAX prenyl protease 2/Lysostaphin resistance protein A-like domain-containing protein</fullName>
    </recommendedName>
</protein>
<dbReference type="PANTHER" id="PTHR36435">
    <property type="entry name" value="SLR1288 PROTEIN"/>
    <property type="match status" value="1"/>
</dbReference>
<dbReference type="EMBL" id="FRAV01000042">
    <property type="protein sequence ID" value="SHM32074.1"/>
    <property type="molecule type" value="Genomic_DNA"/>
</dbReference>
<evidence type="ECO:0000313" key="3">
    <source>
        <dbReference type="EMBL" id="SHM32074.1"/>
    </source>
</evidence>
<feature type="transmembrane region" description="Helical" evidence="1">
    <location>
        <begin position="265"/>
        <end position="285"/>
    </location>
</feature>
<dbReference type="InterPro" id="IPR052710">
    <property type="entry name" value="CAAX_protease"/>
</dbReference>
<dbReference type="GO" id="GO:0080120">
    <property type="term" value="P:CAAX-box protein maturation"/>
    <property type="evidence" value="ECO:0007669"/>
    <property type="project" value="UniProtKB-ARBA"/>
</dbReference>